<proteinExistence type="predicted"/>
<gene>
    <name evidence="2" type="ORF">ILYODFUR_035739</name>
</gene>
<evidence type="ECO:0000256" key="1">
    <source>
        <dbReference type="SAM" id="Phobius"/>
    </source>
</evidence>
<comment type="caution">
    <text evidence="2">The sequence shown here is derived from an EMBL/GenBank/DDBJ whole genome shotgun (WGS) entry which is preliminary data.</text>
</comment>
<feature type="transmembrane region" description="Helical" evidence="1">
    <location>
        <begin position="143"/>
        <end position="162"/>
    </location>
</feature>
<feature type="transmembrane region" description="Helical" evidence="1">
    <location>
        <begin position="110"/>
        <end position="131"/>
    </location>
</feature>
<keyword evidence="1" id="KW-0812">Transmembrane</keyword>
<dbReference type="Proteomes" id="UP001482620">
    <property type="component" value="Unassembled WGS sequence"/>
</dbReference>
<evidence type="ECO:0000313" key="3">
    <source>
        <dbReference type="Proteomes" id="UP001482620"/>
    </source>
</evidence>
<sequence>MWVLFPPRLTYLPVVGVSARRCTCGSRYPGLGALVCAGSLPVAACWGLDPWALSGLCLGNDMSRGLGLWVHGWICSGIEICRRGLWARCFSSLGLLHCGCWVVPLGLSPALLWGVAVVLVLLGFLCSGGPLDVYGSDLFRICPGSRGAGLWLLTLTIAYFYGKTLYTQACSHSDPQVLNSGVNKYTNFLY</sequence>
<keyword evidence="1" id="KW-0472">Membrane</keyword>
<evidence type="ECO:0000313" key="2">
    <source>
        <dbReference type="EMBL" id="MEQ2234859.1"/>
    </source>
</evidence>
<feature type="transmembrane region" description="Helical" evidence="1">
    <location>
        <begin position="85"/>
        <end position="104"/>
    </location>
</feature>
<name>A0ABV0TPM2_9TELE</name>
<keyword evidence="1" id="KW-1133">Transmembrane helix</keyword>
<keyword evidence="3" id="KW-1185">Reference proteome</keyword>
<dbReference type="EMBL" id="JAHRIQ010041706">
    <property type="protein sequence ID" value="MEQ2234859.1"/>
    <property type="molecule type" value="Genomic_DNA"/>
</dbReference>
<protein>
    <submittedName>
        <fullName evidence="2">Uncharacterized protein</fullName>
    </submittedName>
</protein>
<accession>A0ABV0TPM2</accession>
<reference evidence="2 3" key="1">
    <citation type="submission" date="2021-06" db="EMBL/GenBank/DDBJ databases">
        <authorList>
            <person name="Palmer J.M."/>
        </authorList>
    </citation>
    <scope>NUCLEOTIDE SEQUENCE [LARGE SCALE GENOMIC DNA]</scope>
    <source>
        <strain evidence="3">if_2019</strain>
        <tissue evidence="2">Muscle</tissue>
    </source>
</reference>
<organism evidence="2 3">
    <name type="scientific">Ilyodon furcidens</name>
    <name type="common">goldbreast splitfin</name>
    <dbReference type="NCBI Taxonomy" id="33524"/>
    <lineage>
        <taxon>Eukaryota</taxon>
        <taxon>Metazoa</taxon>
        <taxon>Chordata</taxon>
        <taxon>Craniata</taxon>
        <taxon>Vertebrata</taxon>
        <taxon>Euteleostomi</taxon>
        <taxon>Actinopterygii</taxon>
        <taxon>Neopterygii</taxon>
        <taxon>Teleostei</taxon>
        <taxon>Neoteleostei</taxon>
        <taxon>Acanthomorphata</taxon>
        <taxon>Ovalentaria</taxon>
        <taxon>Atherinomorphae</taxon>
        <taxon>Cyprinodontiformes</taxon>
        <taxon>Goodeidae</taxon>
        <taxon>Ilyodon</taxon>
    </lineage>
</organism>